<name>A0A0F5QA49_9HYPH</name>
<feature type="site" description="Contributes to redox potential value" evidence="8">
    <location>
        <position position="35"/>
    </location>
</feature>
<organism evidence="11 12">
    <name type="scientific">Devosia epidermidihirudinis</name>
    <dbReference type="NCBI Taxonomy" id="1293439"/>
    <lineage>
        <taxon>Bacteria</taxon>
        <taxon>Pseudomonadati</taxon>
        <taxon>Pseudomonadota</taxon>
        <taxon>Alphaproteobacteria</taxon>
        <taxon>Hyphomicrobiales</taxon>
        <taxon>Devosiaceae</taxon>
        <taxon>Devosia</taxon>
    </lineage>
</organism>
<feature type="active site" description="Nucleophile" evidence="8">
    <location>
        <position position="37"/>
    </location>
</feature>
<feature type="site" description="Contributes to redox potential value" evidence="8">
    <location>
        <position position="36"/>
    </location>
</feature>
<feature type="site" description="Deprotonates C-terminal active site Cys" evidence="8">
    <location>
        <position position="28"/>
    </location>
</feature>
<comment type="similarity">
    <text evidence="1 7">Belongs to the thioredoxin family.</text>
</comment>
<dbReference type="PANTHER" id="PTHR45663">
    <property type="entry name" value="GEO12009P1"/>
    <property type="match status" value="1"/>
</dbReference>
<dbReference type="InterPro" id="IPR036249">
    <property type="entry name" value="Thioredoxin-like_sf"/>
</dbReference>
<dbReference type="Proteomes" id="UP000033411">
    <property type="component" value="Unassembled WGS sequence"/>
</dbReference>
<dbReference type="Gene3D" id="3.40.30.10">
    <property type="entry name" value="Glutaredoxin"/>
    <property type="match status" value="1"/>
</dbReference>
<sequence length="111" mass="12129">MEKTMAHHVTDADFATEVLASDKLVLVDFWAEWCGPCKAMDPILEQVAGDLTDTVNIVKLDVDSNPSTVTQYGIRAMPTLVIFKNGQPVDMKVGAGQSRAQLVKWLESHAA</sequence>
<evidence type="ECO:0000256" key="2">
    <source>
        <dbReference type="ARBA" id="ARBA00022448"/>
    </source>
</evidence>
<dbReference type="GO" id="GO:0005829">
    <property type="term" value="C:cytosol"/>
    <property type="evidence" value="ECO:0007669"/>
    <property type="project" value="TreeGrafter"/>
</dbReference>
<dbReference type="PANTHER" id="PTHR45663:SF11">
    <property type="entry name" value="GEO12009P1"/>
    <property type="match status" value="1"/>
</dbReference>
<dbReference type="PIRSF" id="PIRSF000077">
    <property type="entry name" value="Thioredoxin"/>
    <property type="match status" value="1"/>
</dbReference>
<accession>A0A0F5QA49</accession>
<dbReference type="InterPro" id="IPR017937">
    <property type="entry name" value="Thioredoxin_CS"/>
</dbReference>
<dbReference type="InterPro" id="IPR005746">
    <property type="entry name" value="Thioredoxin"/>
</dbReference>
<evidence type="ECO:0000256" key="6">
    <source>
        <dbReference type="NCBIfam" id="TIGR01068"/>
    </source>
</evidence>
<dbReference type="FunFam" id="3.40.30.10:FF:000001">
    <property type="entry name" value="Thioredoxin"/>
    <property type="match status" value="1"/>
</dbReference>
<evidence type="ECO:0000256" key="8">
    <source>
        <dbReference type="PIRSR" id="PIRSR000077-1"/>
    </source>
</evidence>
<keyword evidence="3" id="KW-0249">Electron transport</keyword>
<comment type="caution">
    <text evidence="11">The sequence shown here is derived from an EMBL/GenBank/DDBJ whole genome shotgun (WGS) entry which is preliminary data.</text>
</comment>
<evidence type="ECO:0000259" key="10">
    <source>
        <dbReference type="PROSITE" id="PS51352"/>
    </source>
</evidence>
<dbReference type="NCBIfam" id="TIGR01068">
    <property type="entry name" value="thioredoxin"/>
    <property type="match status" value="1"/>
</dbReference>
<dbReference type="InterPro" id="IPR013766">
    <property type="entry name" value="Thioredoxin_domain"/>
</dbReference>
<evidence type="ECO:0000313" key="11">
    <source>
        <dbReference type="EMBL" id="KKC37872.1"/>
    </source>
</evidence>
<dbReference type="PATRIC" id="fig|1293439.3.peg.1449"/>
<protein>
    <recommendedName>
        <fullName evidence="6 7">Thioredoxin</fullName>
    </recommendedName>
</protein>
<dbReference type="GO" id="GO:0015035">
    <property type="term" value="F:protein-disulfide reductase activity"/>
    <property type="evidence" value="ECO:0007669"/>
    <property type="project" value="UniProtKB-UniRule"/>
</dbReference>
<keyword evidence="4 9" id="KW-1015">Disulfide bond</keyword>
<reference evidence="11 12" key="1">
    <citation type="submission" date="2015-03" db="EMBL/GenBank/DDBJ databases">
        <authorList>
            <person name="Lepp D."/>
            <person name="Hassan Y.I."/>
            <person name="Li X.-Z."/>
            <person name="Zhou T."/>
        </authorList>
    </citation>
    <scope>NUCLEOTIDE SEQUENCE [LARGE SCALE GENOMIC DNA]</scope>
    <source>
        <strain evidence="11 12">E84</strain>
    </source>
</reference>
<keyword evidence="2" id="KW-0813">Transport</keyword>
<evidence type="ECO:0000256" key="4">
    <source>
        <dbReference type="ARBA" id="ARBA00023157"/>
    </source>
</evidence>
<dbReference type="AlphaFoldDB" id="A0A0F5QA49"/>
<keyword evidence="5 9" id="KW-0676">Redox-active center</keyword>
<dbReference type="CDD" id="cd02947">
    <property type="entry name" value="TRX_family"/>
    <property type="match status" value="1"/>
</dbReference>
<dbReference type="EMBL" id="LANJ01000016">
    <property type="protein sequence ID" value="KKC37872.1"/>
    <property type="molecule type" value="Genomic_DNA"/>
</dbReference>
<proteinExistence type="inferred from homology"/>
<dbReference type="STRING" id="1293439.WH87_09360"/>
<gene>
    <name evidence="11" type="ORF">WH87_09360</name>
</gene>
<feature type="disulfide bond" description="Redox-active" evidence="9">
    <location>
        <begin position="34"/>
        <end position="37"/>
    </location>
</feature>
<evidence type="ECO:0000256" key="1">
    <source>
        <dbReference type="ARBA" id="ARBA00008987"/>
    </source>
</evidence>
<dbReference type="Pfam" id="PF00085">
    <property type="entry name" value="Thioredoxin"/>
    <property type="match status" value="1"/>
</dbReference>
<dbReference type="GO" id="GO:0045454">
    <property type="term" value="P:cell redox homeostasis"/>
    <property type="evidence" value="ECO:0007669"/>
    <property type="project" value="TreeGrafter"/>
</dbReference>
<evidence type="ECO:0000256" key="7">
    <source>
        <dbReference type="PIRNR" id="PIRNR000077"/>
    </source>
</evidence>
<evidence type="ECO:0000256" key="9">
    <source>
        <dbReference type="PIRSR" id="PIRSR000077-4"/>
    </source>
</evidence>
<feature type="domain" description="Thioredoxin" evidence="10">
    <location>
        <begin position="1"/>
        <end position="111"/>
    </location>
</feature>
<feature type="active site" description="Nucleophile" evidence="8">
    <location>
        <position position="34"/>
    </location>
</feature>
<dbReference type="OrthoDB" id="9790390at2"/>
<dbReference type="SUPFAM" id="SSF52833">
    <property type="entry name" value="Thioredoxin-like"/>
    <property type="match status" value="1"/>
</dbReference>
<evidence type="ECO:0000256" key="5">
    <source>
        <dbReference type="ARBA" id="ARBA00023284"/>
    </source>
</evidence>
<keyword evidence="12" id="KW-1185">Reference proteome</keyword>
<evidence type="ECO:0000313" key="12">
    <source>
        <dbReference type="Proteomes" id="UP000033411"/>
    </source>
</evidence>
<evidence type="ECO:0000256" key="3">
    <source>
        <dbReference type="ARBA" id="ARBA00022982"/>
    </source>
</evidence>
<dbReference type="PROSITE" id="PS51352">
    <property type="entry name" value="THIOREDOXIN_2"/>
    <property type="match status" value="1"/>
</dbReference>
<dbReference type="PRINTS" id="PR00421">
    <property type="entry name" value="THIOREDOXIN"/>
</dbReference>
<dbReference type="PROSITE" id="PS00194">
    <property type="entry name" value="THIOREDOXIN_1"/>
    <property type="match status" value="1"/>
</dbReference>